<dbReference type="Proteomes" id="UP000231279">
    <property type="component" value="Unassembled WGS sequence"/>
</dbReference>
<dbReference type="Pfam" id="PF04059">
    <property type="entry name" value="RRM_2"/>
    <property type="match status" value="1"/>
</dbReference>
<dbReference type="Gene3D" id="3.30.70.330">
    <property type="match status" value="1"/>
</dbReference>
<dbReference type="PANTHER" id="PTHR24012">
    <property type="entry name" value="RNA BINDING PROTEIN"/>
    <property type="match status" value="1"/>
</dbReference>
<feature type="domain" description="Mei2-like C-terminal RNA recognition motif" evidence="3">
    <location>
        <begin position="193"/>
        <end position="270"/>
    </location>
</feature>
<feature type="compositionally biased region" description="Polar residues" evidence="2">
    <location>
        <begin position="1"/>
        <end position="13"/>
    </location>
</feature>
<evidence type="ECO:0000313" key="4">
    <source>
        <dbReference type="EMBL" id="PIN06298.1"/>
    </source>
</evidence>
<accession>A0A2G9GM02</accession>
<protein>
    <recommendedName>
        <fullName evidence="3">Mei2-like C-terminal RNA recognition motif domain-containing protein</fullName>
    </recommendedName>
</protein>
<keyword evidence="5" id="KW-1185">Reference proteome</keyword>
<evidence type="ECO:0000256" key="1">
    <source>
        <dbReference type="ARBA" id="ARBA00022884"/>
    </source>
</evidence>
<dbReference type="EMBL" id="NKXS01004466">
    <property type="protein sequence ID" value="PIN06298.1"/>
    <property type="molecule type" value="Genomic_DNA"/>
</dbReference>
<feature type="compositionally biased region" description="Pro residues" evidence="2">
    <location>
        <begin position="27"/>
        <end position="45"/>
    </location>
</feature>
<dbReference type="OrthoDB" id="417481at2759"/>
<feature type="region of interest" description="Disordered" evidence="2">
    <location>
        <begin position="83"/>
        <end position="106"/>
    </location>
</feature>
<feature type="region of interest" description="Disordered" evidence="2">
    <location>
        <begin position="1"/>
        <end position="51"/>
    </location>
</feature>
<dbReference type="InterPro" id="IPR007201">
    <property type="entry name" value="Mei2-like_Rrm_C"/>
</dbReference>
<evidence type="ECO:0000259" key="3">
    <source>
        <dbReference type="Pfam" id="PF04059"/>
    </source>
</evidence>
<evidence type="ECO:0000313" key="5">
    <source>
        <dbReference type="Proteomes" id="UP000231279"/>
    </source>
</evidence>
<dbReference type="SUPFAM" id="SSF54928">
    <property type="entry name" value="RNA-binding domain, RBD"/>
    <property type="match status" value="1"/>
</dbReference>
<dbReference type="GO" id="GO:0003723">
    <property type="term" value="F:RNA binding"/>
    <property type="evidence" value="ECO:0007669"/>
    <property type="project" value="UniProtKB-KW"/>
</dbReference>
<proteinExistence type="predicted"/>
<keyword evidence="1" id="KW-0694">RNA-binding</keyword>
<evidence type="ECO:0000256" key="2">
    <source>
        <dbReference type="SAM" id="MobiDB-lite"/>
    </source>
</evidence>
<dbReference type="InterPro" id="IPR035979">
    <property type="entry name" value="RBD_domain_sf"/>
</dbReference>
<comment type="caution">
    <text evidence="4">The sequence shown here is derived from an EMBL/GenBank/DDBJ whole genome shotgun (WGS) entry which is preliminary data.</text>
</comment>
<dbReference type="AlphaFoldDB" id="A0A2G9GM02"/>
<dbReference type="InterPro" id="IPR012677">
    <property type="entry name" value="Nucleotide-bd_a/b_plait_sf"/>
</dbReference>
<sequence length="313" mass="35745">MSSQTPTAPSLNPNAPEYTPRAAPPSFFHPPPYAAAPLAFPPPSSPSLQQPQSFCLSTQTFTYIQQPLFNNYTTYYFSPQNPNIATNPPPPPHTEAAITGERRGIRGFKFERRPRNNERKSLEFSMQKKGDRHKVMHLKRDEERTTIMIKNIPYDCPRKELIILLDNFCLLENTKSARNDEGTSRSGADENFNNTAAYDFLYLPIDFRTRKSRGFAFVNFTNARTVWKFFDAFHLKKWDFGSSDQPKKWTKKIEIVSAKIQGKEALVNHFSQSVFECGTDEFLPVCFDPPRDGTGQPVQLTAIGTRRSRSHRA</sequence>
<organism evidence="4 5">
    <name type="scientific">Handroanthus impetiginosus</name>
    <dbReference type="NCBI Taxonomy" id="429701"/>
    <lineage>
        <taxon>Eukaryota</taxon>
        <taxon>Viridiplantae</taxon>
        <taxon>Streptophyta</taxon>
        <taxon>Embryophyta</taxon>
        <taxon>Tracheophyta</taxon>
        <taxon>Spermatophyta</taxon>
        <taxon>Magnoliopsida</taxon>
        <taxon>eudicotyledons</taxon>
        <taxon>Gunneridae</taxon>
        <taxon>Pentapetalae</taxon>
        <taxon>asterids</taxon>
        <taxon>lamiids</taxon>
        <taxon>Lamiales</taxon>
        <taxon>Bignoniaceae</taxon>
        <taxon>Crescentiina</taxon>
        <taxon>Tabebuia alliance</taxon>
        <taxon>Handroanthus</taxon>
    </lineage>
</organism>
<name>A0A2G9GM02_9LAMI</name>
<reference evidence="5" key="1">
    <citation type="journal article" date="2018" name="Gigascience">
        <title>Genome assembly of the Pink Ipe (Handroanthus impetiginosus, Bignoniaceae), a highly valued, ecologically keystone Neotropical timber forest tree.</title>
        <authorList>
            <person name="Silva-Junior O.B."/>
            <person name="Grattapaglia D."/>
            <person name="Novaes E."/>
            <person name="Collevatti R.G."/>
        </authorList>
    </citation>
    <scope>NUCLEOTIDE SEQUENCE [LARGE SCALE GENOMIC DNA]</scope>
    <source>
        <strain evidence="5">cv. UFG-1</strain>
    </source>
</reference>
<gene>
    <name evidence="4" type="ORF">CDL12_21149</name>
</gene>